<dbReference type="InterPro" id="IPR050950">
    <property type="entry name" value="HTH-type_LysR_regulators"/>
</dbReference>
<keyword evidence="2" id="KW-0805">Transcription regulation</keyword>
<keyword evidence="3 6" id="KW-0238">DNA-binding</keyword>
<dbReference type="Pfam" id="PF00126">
    <property type="entry name" value="HTH_1"/>
    <property type="match status" value="1"/>
</dbReference>
<dbReference type="Proteomes" id="UP000183417">
    <property type="component" value="Unassembled WGS sequence"/>
</dbReference>
<dbReference type="GO" id="GO:0003700">
    <property type="term" value="F:DNA-binding transcription factor activity"/>
    <property type="evidence" value="ECO:0007669"/>
    <property type="project" value="InterPro"/>
</dbReference>
<dbReference type="PANTHER" id="PTHR30419">
    <property type="entry name" value="HTH-TYPE TRANSCRIPTIONAL REGULATOR YBHD"/>
    <property type="match status" value="1"/>
</dbReference>
<evidence type="ECO:0000256" key="1">
    <source>
        <dbReference type="ARBA" id="ARBA00009437"/>
    </source>
</evidence>
<gene>
    <name evidence="6" type="ORF">SAMN05421547_10372</name>
</gene>
<protein>
    <submittedName>
        <fullName evidence="6">DNA-binding transcriptional regulator, LysR family</fullName>
    </submittedName>
</protein>
<reference evidence="6 7" key="1">
    <citation type="submission" date="2016-10" db="EMBL/GenBank/DDBJ databases">
        <authorList>
            <person name="de Groot N.N."/>
        </authorList>
    </citation>
    <scope>NUCLEOTIDE SEQUENCE [LARGE SCALE GENOMIC DNA]</scope>
    <source>
        <strain evidence="6 7">LMG 24775</strain>
    </source>
</reference>
<evidence type="ECO:0000256" key="3">
    <source>
        <dbReference type="ARBA" id="ARBA00023125"/>
    </source>
</evidence>
<accession>A0A1H3HY89</accession>
<dbReference type="AlphaFoldDB" id="A0A1H3HY89"/>
<dbReference type="PANTHER" id="PTHR30419:SF2">
    <property type="entry name" value="LYSR FAMILY TRANSCRIPTIONAL REGULATOR"/>
    <property type="match status" value="1"/>
</dbReference>
<dbReference type="Gene3D" id="1.10.10.10">
    <property type="entry name" value="Winged helix-like DNA-binding domain superfamily/Winged helix DNA-binding domain"/>
    <property type="match status" value="1"/>
</dbReference>
<evidence type="ECO:0000259" key="5">
    <source>
        <dbReference type="PROSITE" id="PS50931"/>
    </source>
</evidence>
<dbReference type="PROSITE" id="PS50931">
    <property type="entry name" value="HTH_LYSR"/>
    <property type="match status" value="1"/>
</dbReference>
<organism evidence="6 7">
    <name type="scientific">Delftia lacustris</name>
    <dbReference type="NCBI Taxonomy" id="558537"/>
    <lineage>
        <taxon>Bacteria</taxon>
        <taxon>Pseudomonadati</taxon>
        <taxon>Pseudomonadota</taxon>
        <taxon>Betaproteobacteria</taxon>
        <taxon>Burkholderiales</taxon>
        <taxon>Comamonadaceae</taxon>
        <taxon>Delftia</taxon>
    </lineage>
</organism>
<evidence type="ECO:0000313" key="6">
    <source>
        <dbReference type="EMBL" id="SDY19744.1"/>
    </source>
</evidence>
<dbReference type="GO" id="GO:0003677">
    <property type="term" value="F:DNA binding"/>
    <property type="evidence" value="ECO:0007669"/>
    <property type="project" value="UniProtKB-KW"/>
</dbReference>
<comment type="similarity">
    <text evidence="1">Belongs to the LysR transcriptional regulatory family.</text>
</comment>
<dbReference type="InterPro" id="IPR036388">
    <property type="entry name" value="WH-like_DNA-bd_sf"/>
</dbReference>
<sequence>MQRMRYELTDLRVFLAIAQAKSLSAGAAEMHLTAPSASYRLKNLEQAMGASLFERTSKGMVLTPAGMTVKKYADSIFGSVDRLHGEMQRHINGISGHIRVFANSSTLTGIAPVLSRYLAHYPNVNVDLEERLSEDTVRALLDGSADVGLVAGQIDLHGLHAITYGHDELVFVVPAGHPLAASSRVPLETALTYDLVSIGRKTSNFLYLQGMASRLGMNPRVRVHAPTFEAVLQCVQEGVGIALVPRSIARPALQARRLAAVGLDEAWAQREQKVVTREPETLPAYARDFVAYVAAQPLPEEGAVQESLS</sequence>
<dbReference type="CDD" id="cd08421">
    <property type="entry name" value="PBP2_LTTR_like_1"/>
    <property type="match status" value="1"/>
</dbReference>
<keyword evidence="4" id="KW-0804">Transcription</keyword>
<dbReference type="Pfam" id="PF03466">
    <property type="entry name" value="LysR_substrate"/>
    <property type="match status" value="1"/>
</dbReference>
<proteinExistence type="inferred from homology"/>
<dbReference type="EMBL" id="FNPE01000003">
    <property type="protein sequence ID" value="SDY19744.1"/>
    <property type="molecule type" value="Genomic_DNA"/>
</dbReference>
<dbReference type="Gene3D" id="3.40.190.290">
    <property type="match status" value="1"/>
</dbReference>
<evidence type="ECO:0000256" key="4">
    <source>
        <dbReference type="ARBA" id="ARBA00023163"/>
    </source>
</evidence>
<evidence type="ECO:0000256" key="2">
    <source>
        <dbReference type="ARBA" id="ARBA00023015"/>
    </source>
</evidence>
<dbReference type="InterPro" id="IPR005119">
    <property type="entry name" value="LysR_subst-bd"/>
</dbReference>
<dbReference type="SUPFAM" id="SSF53850">
    <property type="entry name" value="Periplasmic binding protein-like II"/>
    <property type="match status" value="1"/>
</dbReference>
<dbReference type="InterPro" id="IPR036390">
    <property type="entry name" value="WH_DNA-bd_sf"/>
</dbReference>
<dbReference type="InterPro" id="IPR000847">
    <property type="entry name" value="LysR_HTH_N"/>
</dbReference>
<feature type="domain" description="HTH lysR-type" evidence="5">
    <location>
        <begin position="6"/>
        <end position="63"/>
    </location>
</feature>
<dbReference type="SUPFAM" id="SSF46785">
    <property type="entry name" value="Winged helix' DNA-binding domain"/>
    <property type="match status" value="1"/>
</dbReference>
<evidence type="ECO:0000313" key="7">
    <source>
        <dbReference type="Proteomes" id="UP000183417"/>
    </source>
</evidence>
<name>A0A1H3HY89_9BURK</name>
<dbReference type="GO" id="GO:0005829">
    <property type="term" value="C:cytosol"/>
    <property type="evidence" value="ECO:0007669"/>
    <property type="project" value="TreeGrafter"/>
</dbReference>